<proteinExistence type="predicted"/>
<reference evidence="1 2" key="1">
    <citation type="submission" date="2018-06" db="EMBL/GenBank/DDBJ databases">
        <title>Carbapenemase-producing Enterobacteriaceae present in wastewater treatment plant effluent and nearby surface waters in the US.</title>
        <authorList>
            <person name="Mathys D.A."/>
            <person name="Mollenkopf D.F."/>
            <person name="Feicht S.M."/>
            <person name="Adams R.J."/>
            <person name="Albers A.L."/>
            <person name="Stuever D.M."/>
            <person name="Daniels J.B."/>
            <person name="Wittum T.E."/>
        </authorList>
    </citation>
    <scope>NUCLEOTIDE SEQUENCE [LARGE SCALE GENOMIC DNA]</scope>
    <source>
        <strain evidence="1 2">GEO_47_Down_B</strain>
    </source>
</reference>
<comment type="caution">
    <text evidence="1">The sequence shown here is derived from an EMBL/GenBank/DDBJ whole genome shotgun (WGS) entry which is preliminary data.</text>
</comment>
<sequence length="465" mass="50177">MAVKGYYLFRGDKTRCGGVITEGWTDHQHFDKDMACEGHKVTCGKHPGLYRICGGLDDDYIHGKRIAGTLHSYSSCPCKSKFLNSNWDDDYELGGEATVTHTDLSHLVEIPVLPGPIDSPEPEQHAQTAKKKTGIDAGFAVIPYGGTTEAWQRLLFTENPPAGAKELFATLNGPDERYKAGSIMLLVDPDKQDDEQIAHMKAAKARVDAALEPLTIQEANFLHKNKDTIDLFTSRASTTTGIASEAAGKYFEKIESVLVRIQQAYKNQYITSGSLISEQFYVQRRQLFSELDSILTDFTRHKLALQDYPDIKRALGLSTSSITHRWNQTGVADIEGYATFIEKAAKYVKMMKTAGYVGIALDGVNRLDKIYEACTVGSDCEKTTYTEVGSFGMSIGGGVFAGSLASGGASATVCSFVLGALTIEAAGAGMLACGVIFTGAAGYAGGEIGGKLGETLGEKVYEVTK</sequence>
<dbReference type="InterPro" id="IPR008727">
    <property type="entry name" value="PAAR_motif"/>
</dbReference>
<dbReference type="RefSeq" id="WP_064793103.1">
    <property type="nucleotide sequence ID" value="NZ_BIIS01000006.1"/>
</dbReference>
<evidence type="ECO:0000313" key="2">
    <source>
        <dbReference type="Proteomes" id="UP000288843"/>
    </source>
</evidence>
<evidence type="ECO:0000313" key="1">
    <source>
        <dbReference type="EMBL" id="RWT19121.1"/>
    </source>
</evidence>
<dbReference type="CDD" id="cd14744">
    <property type="entry name" value="PAAR_CT_2"/>
    <property type="match status" value="1"/>
</dbReference>
<dbReference type="EMBL" id="QKOX01000028">
    <property type="protein sequence ID" value="RWT19121.1"/>
    <property type="molecule type" value="Genomic_DNA"/>
</dbReference>
<accession>A0A443VHS4</accession>
<dbReference type="Proteomes" id="UP000288843">
    <property type="component" value="Unassembled WGS sequence"/>
</dbReference>
<protein>
    <submittedName>
        <fullName evidence="1">PAAR domain-containing protein</fullName>
    </submittedName>
</protein>
<organism evidence="1 2">
    <name type="scientific">Raoultella planticola</name>
    <name type="common">Klebsiella planticola</name>
    <dbReference type="NCBI Taxonomy" id="575"/>
    <lineage>
        <taxon>Bacteria</taxon>
        <taxon>Pseudomonadati</taxon>
        <taxon>Pseudomonadota</taxon>
        <taxon>Gammaproteobacteria</taxon>
        <taxon>Enterobacterales</taxon>
        <taxon>Enterobacteriaceae</taxon>
        <taxon>Klebsiella/Raoultella group</taxon>
        <taxon>Raoultella</taxon>
    </lineage>
</organism>
<dbReference type="Pfam" id="PF05488">
    <property type="entry name" value="PAAR_motif"/>
    <property type="match status" value="1"/>
</dbReference>
<name>A0A443VHS4_RAOPL</name>
<dbReference type="AlphaFoldDB" id="A0A443VHS4"/>
<gene>
    <name evidence="1" type="ORF">DN603_22235</name>
</gene>